<dbReference type="Proteomes" id="UP000319576">
    <property type="component" value="Chromosome"/>
</dbReference>
<proteinExistence type="predicted"/>
<accession>A0A517XW38</accession>
<feature type="transmembrane region" description="Helical" evidence="2">
    <location>
        <begin position="69"/>
        <end position="89"/>
    </location>
</feature>
<dbReference type="Pfam" id="PF14237">
    <property type="entry name" value="GYF_2"/>
    <property type="match status" value="1"/>
</dbReference>
<dbReference type="InterPro" id="IPR025640">
    <property type="entry name" value="GYF_2"/>
</dbReference>
<sequence length="453" mass="45734">MGGLSCPGCGSDRLDRLARNDISPFRGYRCAGCGRRLRDRGSLPVYLTILVVSTAVAAAGGAATGEEAGVGRGVAVGTIGVVCAGYAAVELTRRTPSTARPVAPAPAGDWYVARDGGKVGPFAVDRLRAMAATGALTPADMVLDPCGGRWVSAGAVASLFEPTATAPPNPGGAAPTVPPPPPGNGRRVAFAAAAVAVGGLGLALAVRGGGAGDKGGPLPAPAGEALVPPAPAVERLTVGPGREILYSAGLGADAERLVRALGEAGYGEGKWPARVQLGRRGDTWVVELDLRPAVFDDPTTPAAMERWVGVRVAASAFPGGRVEMRLGETGGRERAAVRVEGAGRSPVGGSAAAVFSLGGAKAEGDRLADLLARGGLDTRVGWVILLAREPGGWVITPLNLRPAELVPGVRRRWAGLARAATAALAAPARVEVLGDDYRPAATLTAADETEPPR</sequence>
<feature type="transmembrane region" description="Helical" evidence="2">
    <location>
        <begin position="45"/>
        <end position="63"/>
    </location>
</feature>
<dbReference type="KEGG" id="uli:ETAA1_37050"/>
<keyword evidence="2" id="KW-1133">Transmembrane helix</keyword>
<dbReference type="RefSeq" id="WP_145240899.1">
    <property type="nucleotide sequence ID" value="NZ_CP036273.1"/>
</dbReference>
<feature type="region of interest" description="Disordered" evidence="1">
    <location>
        <begin position="162"/>
        <end position="185"/>
    </location>
</feature>
<evidence type="ECO:0000256" key="2">
    <source>
        <dbReference type="SAM" id="Phobius"/>
    </source>
</evidence>
<gene>
    <name evidence="4" type="ORF">ETAA1_37050</name>
</gene>
<reference evidence="4 5" key="1">
    <citation type="submission" date="2019-02" db="EMBL/GenBank/DDBJ databases">
        <title>Deep-cultivation of Planctomycetes and their phenomic and genomic characterization uncovers novel biology.</title>
        <authorList>
            <person name="Wiegand S."/>
            <person name="Jogler M."/>
            <person name="Boedeker C."/>
            <person name="Pinto D."/>
            <person name="Vollmers J."/>
            <person name="Rivas-Marin E."/>
            <person name="Kohn T."/>
            <person name="Peeters S.H."/>
            <person name="Heuer A."/>
            <person name="Rast P."/>
            <person name="Oberbeckmann S."/>
            <person name="Bunk B."/>
            <person name="Jeske O."/>
            <person name="Meyerdierks A."/>
            <person name="Storesund J.E."/>
            <person name="Kallscheuer N."/>
            <person name="Luecker S."/>
            <person name="Lage O.M."/>
            <person name="Pohl T."/>
            <person name="Merkel B.J."/>
            <person name="Hornburger P."/>
            <person name="Mueller R.-W."/>
            <person name="Bruemmer F."/>
            <person name="Labrenz M."/>
            <person name="Spormann A.M."/>
            <person name="Op den Camp H."/>
            <person name="Overmann J."/>
            <person name="Amann R."/>
            <person name="Jetten M.S.M."/>
            <person name="Mascher T."/>
            <person name="Medema M.H."/>
            <person name="Devos D.P."/>
            <person name="Kaster A.-K."/>
            <person name="Ovreas L."/>
            <person name="Rohde M."/>
            <person name="Galperin M.Y."/>
            <person name="Jogler C."/>
        </authorList>
    </citation>
    <scope>NUCLEOTIDE SEQUENCE [LARGE SCALE GENOMIC DNA]</scope>
    <source>
        <strain evidence="4 5">ETA_A1</strain>
    </source>
</reference>
<keyword evidence="2" id="KW-0812">Transmembrane</keyword>
<dbReference type="EMBL" id="CP036273">
    <property type="protein sequence ID" value="QDU21732.1"/>
    <property type="molecule type" value="Genomic_DNA"/>
</dbReference>
<organism evidence="4 5">
    <name type="scientific">Urbifossiella limnaea</name>
    <dbReference type="NCBI Taxonomy" id="2528023"/>
    <lineage>
        <taxon>Bacteria</taxon>
        <taxon>Pseudomonadati</taxon>
        <taxon>Planctomycetota</taxon>
        <taxon>Planctomycetia</taxon>
        <taxon>Gemmatales</taxon>
        <taxon>Gemmataceae</taxon>
        <taxon>Urbifossiella</taxon>
    </lineage>
</organism>
<name>A0A517XW38_9BACT</name>
<keyword evidence="2" id="KW-0472">Membrane</keyword>
<evidence type="ECO:0000259" key="3">
    <source>
        <dbReference type="Pfam" id="PF14237"/>
    </source>
</evidence>
<evidence type="ECO:0000313" key="4">
    <source>
        <dbReference type="EMBL" id="QDU21732.1"/>
    </source>
</evidence>
<feature type="compositionally biased region" description="Pro residues" evidence="1">
    <location>
        <begin position="165"/>
        <end position="183"/>
    </location>
</feature>
<dbReference type="AlphaFoldDB" id="A0A517XW38"/>
<evidence type="ECO:0000256" key="1">
    <source>
        <dbReference type="SAM" id="MobiDB-lite"/>
    </source>
</evidence>
<protein>
    <recommendedName>
        <fullName evidence="3">GYF domain-containing protein</fullName>
    </recommendedName>
</protein>
<evidence type="ECO:0000313" key="5">
    <source>
        <dbReference type="Proteomes" id="UP000319576"/>
    </source>
</evidence>
<feature type="domain" description="GYF" evidence="3">
    <location>
        <begin position="110"/>
        <end position="159"/>
    </location>
</feature>
<keyword evidence="5" id="KW-1185">Reference proteome</keyword>